<keyword evidence="2" id="KW-1185">Reference proteome</keyword>
<name>A0A7N2L204_QUELO</name>
<reference evidence="1" key="2">
    <citation type="submission" date="2021-01" db="UniProtKB">
        <authorList>
            <consortium name="EnsemblPlants"/>
        </authorList>
    </citation>
    <scope>IDENTIFICATION</scope>
</reference>
<accession>A0A7N2L204</accession>
<protein>
    <submittedName>
        <fullName evidence="1">Uncharacterized protein</fullName>
    </submittedName>
</protein>
<evidence type="ECO:0000313" key="1">
    <source>
        <dbReference type="EnsemblPlants" id="QL02p091472:mrna:CDS:1"/>
    </source>
</evidence>
<sequence length="85" mass="9319">MRTSIPVLDLPAVDEEGSEVFFDVRSSGFDYSEVFGGGGGGGGGLYFAVSYEDLLFELSNGQDFHSSEEDEEAWYDQSSKFLDLN</sequence>
<dbReference type="InParanoid" id="A0A7N2L204"/>
<reference evidence="2" key="1">
    <citation type="journal article" date="2016" name="G3 (Bethesda)">
        <title>First Draft Assembly and Annotation of the Genome of a California Endemic Oak Quercus lobata Nee (Fagaceae).</title>
        <authorList>
            <person name="Sork V.L."/>
            <person name="Fitz-Gibbon S.T."/>
            <person name="Puiu D."/>
            <person name="Crepeau M."/>
            <person name="Gugger P.F."/>
            <person name="Sherman R."/>
            <person name="Stevens K."/>
            <person name="Langley C.H."/>
            <person name="Pellegrini M."/>
            <person name="Salzberg S.L."/>
        </authorList>
    </citation>
    <scope>NUCLEOTIDE SEQUENCE [LARGE SCALE GENOMIC DNA]</scope>
    <source>
        <strain evidence="2">cv. SW786</strain>
    </source>
</reference>
<dbReference type="Proteomes" id="UP000594261">
    <property type="component" value="Chromosome 2"/>
</dbReference>
<dbReference type="AlphaFoldDB" id="A0A7N2L204"/>
<organism evidence="1 2">
    <name type="scientific">Quercus lobata</name>
    <name type="common">Valley oak</name>
    <dbReference type="NCBI Taxonomy" id="97700"/>
    <lineage>
        <taxon>Eukaryota</taxon>
        <taxon>Viridiplantae</taxon>
        <taxon>Streptophyta</taxon>
        <taxon>Embryophyta</taxon>
        <taxon>Tracheophyta</taxon>
        <taxon>Spermatophyta</taxon>
        <taxon>Magnoliopsida</taxon>
        <taxon>eudicotyledons</taxon>
        <taxon>Gunneridae</taxon>
        <taxon>Pentapetalae</taxon>
        <taxon>rosids</taxon>
        <taxon>fabids</taxon>
        <taxon>Fagales</taxon>
        <taxon>Fagaceae</taxon>
        <taxon>Quercus</taxon>
    </lineage>
</organism>
<dbReference type="Gramene" id="QL02p091472:mrna">
    <property type="protein sequence ID" value="QL02p091472:mrna:CDS:1"/>
    <property type="gene ID" value="QL02p091472"/>
</dbReference>
<proteinExistence type="predicted"/>
<evidence type="ECO:0000313" key="2">
    <source>
        <dbReference type="Proteomes" id="UP000594261"/>
    </source>
</evidence>
<dbReference type="EnsemblPlants" id="QL02p091472:mrna">
    <property type="protein sequence ID" value="QL02p091472:mrna:CDS:1"/>
    <property type="gene ID" value="QL02p091472"/>
</dbReference>